<accession>A0A0F9RIR2</accession>
<dbReference type="GO" id="GO:0006310">
    <property type="term" value="P:DNA recombination"/>
    <property type="evidence" value="ECO:0007669"/>
    <property type="project" value="UniProtKB-KW"/>
</dbReference>
<dbReference type="SUPFAM" id="SSF56349">
    <property type="entry name" value="DNA breaking-rejoining enzymes"/>
    <property type="match status" value="1"/>
</dbReference>
<dbReference type="InterPro" id="IPR002104">
    <property type="entry name" value="Integrase_catalytic"/>
</dbReference>
<keyword evidence="1" id="KW-0233">DNA recombination</keyword>
<dbReference type="EMBL" id="LAZR01000847">
    <property type="protein sequence ID" value="KKN56355.1"/>
    <property type="molecule type" value="Genomic_DNA"/>
</dbReference>
<evidence type="ECO:0000256" key="1">
    <source>
        <dbReference type="ARBA" id="ARBA00023172"/>
    </source>
</evidence>
<dbReference type="PROSITE" id="PS51898">
    <property type="entry name" value="TYR_RECOMBINASE"/>
    <property type="match status" value="1"/>
</dbReference>
<dbReference type="GO" id="GO:0003677">
    <property type="term" value="F:DNA binding"/>
    <property type="evidence" value="ECO:0007669"/>
    <property type="project" value="InterPro"/>
</dbReference>
<proteinExistence type="predicted"/>
<dbReference type="GO" id="GO:0015074">
    <property type="term" value="P:DNA integration"/>
    <property type="evidence" value="ECO:0007669"/>
    <property type="project" value="InterPro"/>
</dbReference>
<dbReference type="AlphaFoldDB" id="A0A0F9RIR2"/>
<feature type="domain" description="Tyr recombinase" evidence="2">
    <location>
        <begin position="180"/>
        <end position="365"/>
    </location>
</feature>
<sequence length="453" mass="54402">MSRKQNYLKYLTEIKPIKEYLRNTSKTDKTINTYLLALDKFFPYLVERFKSEISEINGFNYKEYFRLDEQPKSKSNGKAESYKIDFKKEWEEKNITNKIFTEKWFKLSRNIKSKLLMKWSNDVSELDNIVRKEKGLKELKDPKNTYLNYVWRIQGFLQRLDFKYTANPREMSKLHTNGFHLEDEITYEDVIMLYEELDKTKYKLILKIMIYCGLNPKDILLLKPSDFERYKSTKLFVLVKLREKTKNKDAQFLIVFHESFINELKEYFERAYDNQIWSKKNTKRIFDIKEPSLISDCFKYTRDKAKLNPLLMPSSIRRLCFTRLEDLFTMSDKEIYKLWTQHKAGILTTHYITSLMKKFIKKDYIDKISKEVLIGSVKQYIKQIESYKESVSKIAELEGIVKSMSKILLNLNDSFRASIDDNYIQPLDDSNLGYNLDDMKEFRERIKGFLNKE</sequence>
<dbReference type="Gene3D" id="1.10.443.10">
    <property type="entry name" value="Intergrase catalytic core"/>
    <property type="match status" value="1"/>
</dbReference>
<evidence type="ECO:0000313" key="3">
    <source>
        <dbReference type="EMBL" id="KKN56355.1"/>
    </source>
</evidence>
<name>A0A0F9RIR2_9ZZZZ</name>
<dbReference type="InterPro" id="IPR013762">
    <property type="entry name" value="Integrase-like_cat_sf"/>
</dbReference>
<protein>
    <recommendedName>
        <fullName evidence="2">Tyr recombinase domain-containing protein</fullName>
    </recommendedName>
</protein>
<organism evidence="3">
    <name type="scientific">marine sediment metagenome</name>
    <dbReference type="NCBI Taxonomy" id="412755"/>
    <lineage>
        <taxon>unclassified sequences</taxon>
        <taxon>metagenomes</taxon>
        <taxon>ecological metagenomes</taxon>
    </lineage>
</organism>
<dbReference type="InterPro" id="IPR011010">
    <property type="entry name" value="DNA_brk_join_enz"/>
</dbReference>
<gene>
    <name evidence="3" type="ORF">LCGC14_0573220</name>
</gene>
<reference evidence="3" key="1">
    <citation type="journal article" date="2015" name="Nature">
        <title>Complex archaea that bridge the gap between prokaryotes and eukaryotes.</title>
        <authorList>
            <person name="Spang A."/>
            <person name="Saw J.H."/>
            <person name="Jorgensen S.L."/>
            <person name="Zaremba-Niedzwiedzka K."/>
            <person name="Martijn J."/>
            <person name="Lind A.E."/>
            <person name="van Eijk R."/>
            <person name="Schleper C."/>
            <person name="Guy L."/>
            <person name="Ettema T.J."/>
        </authorList>
    </citation>
    <scope>NUCLEOTIDE SEQUENCE</scope>
</reference>
<comment type="caution">
    <text evidence="3">The sequence shown here is derived from an EMBL/GenBank/DDBJ whole genome shotgun (WGS) entry which is preliminary data.</text>
</comment>
<evidence type="ECO:0000259" key="2">
    <source>
        <dbReference type="PROSITE" id="PS51898"/>
    </source>
</evidence>